<organism evidence="2 3">
    <name type="scientific">Meloidogyne hapla</name>
    <name type="common">Root-knot nematode worm</name>
    <dbReference type="NCBI Taxonomy" id="6305"/>
    <lineage>
        <taxon>Eukaryota</taxon>
        <taxon>Metazoa</taxon>
        <taxon>Ecdysozoa</taxon>
        <taxon>Nematoda</taxon>
        <taxon>Chromadorea</taxon>
        <taxon>Rhabditida</taxon>
        <taxon>Tylenchina</taxon>
        <taxon>Tylenchomorpha</taxon>
        <taxon>Tylenchoidea</taxon>
        <taxon>Meloidogynidae</taxon>
        <taxon>Meloidogyninae</taxon>
        <taxon>Meloidogyne</taxon>
    </lineage>
</organism>
<evidence type="ECO:0000256" key="1">
    <source>
        <dbReference type="SAM" id="Phobius"/>
    </source>
</evidence>
<protein>
    <submittedName>
        <fullName evidence="3">DUF4149 domain-containing protein</fullName>
    </submittedName>
</protein>
<keyword evidence="1" id="KW-1133">Transmembrane helix</keyword>
<name>A0A1I8BMU0_MELHA</name>
<keyword evidence="1" id="KW-0812">Transmembrane</keyword>
<dbReference type="AlphaFoldDB" id="A0A1I8BMU0"/>
<dbReference type="Proteomes" id="UP000095281">
    <property type="component" value="Unplaced"/>
</dbReference>
<feature type="transmembrane region" description="Helical" evidence="1">
    <location>
        <begin position="6"/>
        <end position="28"/>
    </location>
</feature>
<keyword evidence="2" id="KW-1185">Reference proteome</keyword>
<sequence length="125" mass="13483">MQIYTFLQFLACFHSVLLITVPFGYLALSSQETTEKPAENEVCMDDGRLMDTSVAGAMVALIIIFIWHVLRIFCISRMAAAHHPPPEPQPKESMSSTNTARAAVTEQLIGTAIGVAVGTAIASCV</sequence>
<feature type="transmembrane region" description="Helical" evidence="1">
    <location>
        <begin position="49"/>
        <end position="70"/>
    </location>
</feature>
<dbReference type="WBParaSite" id="MhA1_Contig319.frz3.gene4">
    <property type="protein sequence ID" value="MhA1_Contig319.frz3.gene4"/>
    <property type="gene ID" value="MhA1_Contig319.frz3.gene4"/>
</dbReference>
<reference evidence="3" key="1">
    <citation type="submission" date="2016-11" db="UniProtKB">
        <authorList>
            <consortium name="WormBaseParasite"/>
        </authorList>
    </citation>
    <scope>IDENTIFICATION</scope>
</reference>
<evidence type="ECO:0000313" key="2">
    <source>
        <dbReference type="Proteomes" id="UP000095281"/>
    </source>
</evidence>
<accession>A0A1I8BMU0</accession>
<keyword evidence="1" id="KW-0472">Membrane</keyword>
<evidence type="ECO:0000313" key="3">
    <source>
        <dbReference type="WBParaSite" id="MhA1_Contig319.frz3.gene4"/>
    </source>
</evidence>
<proteinExistence type="predicted"/>